<evidence type="ECO:0000313" key="1">
    <source>
        <dbReference type="EMBL" id="CAG7730549.1"/>
    </source>
</evidence>
<evidence type="ECO:0000313" key="2">
    <source>
        <dbReference type="Proteomes" id="UP000708208"/>
    </source>
</evidence>
<dbReference type="EMBL" id="CAJVCH010196331">
    <property type="protein sequence ID" value="CAG7730549.1"/>
    <property type="molecule type" value="Genomic_DNA"/>
</dbReference>
<organism evidence="1 2">
    <name type="scientific">Allacma fusca</name>
    <dbReference type="NCBI Taxonomy" id="39272"/>
    <lineage>
        <taxon>Eukaryota</taxon>
        <taxon>Metazoa</taxon>
        <taxon>Ecdysozoa</taxon>
        <taxon>Arthropoda</taxon>
        <taxon>Hexapoda</taxon>
        <taxon>Collembola</taxon>
        <taxon>Symphypleona</taxon>
        <taxon>Sminthuridae</taxon>
        <taxon>Allacma</taxon>
    </lineage>
</organism>
<comment type="caution">
    <text evidence="1">The sequence shown here is derived from an EMBL/GenBank/DDBJ whole genome shotgun (WGS) entry which is preliminary data.</text>
</comment>
<proteinExistence type="predicted"/>
<keyword evidence="2" id="KW-1185">Reference proteome</keyword>
<sequence length="70" mass="8033">ENLTCQIIVNYVFIRPETQIFLNNHIRCVERIKMKKEFLETTNPRGPTSSNINIISSSTTLKTSKGSYIT</sequence>
<feature type="non-terminal residue" evidence="1">
    <location>
        <position position="1"/>
    </location>
</feature>
<gene>
    <name evidence="1" type="ORF">AFUS01_LOCUS19182</name>
</gene>
<reference evidence="1" key="1">
    <citation type="submission" date="2021-06" db="EMBL/GenBank/DDBJ databases">
        <authorList>
            <person name="Hodson N. C."/>
            <person name="Mongue J. A."/>
            <person name="Jaron S. K."/>
        </authorList>
    </citation>
    <scope>NUCLEOTIDE SEQUENCE</scope>
</reference>
<dbReference type="Proteomes" id="UP000708208">
    <property type="component" value="Unassembled WGS sequence"/>
</dbReference>
<protein>
    <submittedName>
        <fullName evidence="1">Uncharacterized protein</fullName>
    </submittedName>
</protein>
<accession>A0A8J2P4A8</accession>
<dbReference type="AlphaFoldDB" id="A0A8J2P4A8"/>
<name>A0A8J2P4A8_9HEXA</name>